<comment type="subcellular location">
    <subcellularLocation>
        <location evidence="1">Chromosome</location>
    </subcellularLocation>
    <subcellularLocation>
        <location evidence="8">Nucleus</location>
    </subcellularLocation>
</comment>
<evidence type="ECO:0000313" key="17">
    <source>
        <dbReference type="RefSeq" id="XP_029119994.1"/>
    </source>
</evidence>
<feature type="region of interest" description="Disordered" evidence="9">
    <location>
        <begin position="1"/>
        <end position="27"/>
    </location>
</feature>
<evidence type="ECO:0000256" key="1">
    <source>
        <dbReference type="ARBA" id="ARBA00004286"/>
    </source>
</evidence>
<dbReference type="GO" id="GO:0003690">
    <property type="term" value="F:double-stranded DNA binding"/>
    <property type="evidence" value="ECO:0007669"/>
    <property type="project" value="TreeGrafter"/>
</dbReference>
<keyword evidence="2" id="KW-0158">Chromosome</keyword>
<dbReference type="InterPro" id="IPR001214">
    <property type="entry name" value="SET_dom"/>
</dbReference>
<evidence type="ECO:0000256" key="8">
    <source>
        <dbReference type="PROSITE-ProRule" id="PRU00358"/>
    </source>
</evidence>
<evidence type="ECO:0000256" key="2">
    <source>
        <dbReference type="ARBA" id="ARBA00022454"/>
    </source>
</evidence>
<dbReference type="Pfam" id="PF02182">
    <property type="entry name" value="SAD_SRA"/>
    <property type="match status" value="1"/>
</dbReference>
<evidence type="ECO:0000313" key="15">
    <source>
        <dbReference type="RefSeq" id="XP_010919768.1"/>
    </source>
</evidence>
<dbReference type="AlphaFoldDB" id="A0A6J0PHE2"/>
<dbReference type="GO" id="GO:0005634">
    <property type="term" value="C:nucleus"/>
    <property type="evidence" value="ECO:0007669"/>
    <property type="project" value="UniProtKB-SubCell"/>
</dbReference>
<dbReference type="RefSeq" id="XP_029119994.1">
    <property type="nucleotide sequence ID" value="XM_029264161.1"/>
</dbReference>
<dbReference type="RefSeq" id="XP_010919768.1">
    <property type="nucleotide sequence ID" value="XM_010921466.3"/>
</dbReference>
<dbReference type="GeneID" id="105043774"/>
<feature type="compositionally biased region" description="Basic and acidic residues" evidence="9">
    <location>
        <begin position="102"/>
        <end position="127"/>
    </location>
</feature>
<dbReference type="Gene3D" id="2.30.280.10">
    <property type="entry name" value="SRA-YDG"/>
    <property type="match status" value="1"/>
</dbReference>
<evidence type="ECO:0000313" key="16">
    <source>
        <dbReference type="RefSeq" id="XP_019705349.1"/>
    </source>
</evidence>
<evidence type="ECO:0000256" key="4">
    <source>
        <dbReference type="ARBA" id="ARBA00022679"/>
    </source>
</evidence>
<accession>A0A6J0PHE2</accession>
<sequence length="832" mass="94187">MGMDETAGEGEDWKSLQNSSSGGDVGIRYKKKSLAPWRFQEGYLRSFSKGLNLNKDESRKLIEEKEKYSGKESCDSLEEKEKASKFIEEKEKYPEMESCNSLEEKGSGEKEDLKAPENLKSDGDAKVMGKRQKQLAPWRFQIGYVRSSSKTLDWRKKIWDESLEESFCFGREESVGSMKTMNYGTQGSSEEPLKSVEMVSVSTKKESAPKRYPSRIRNSADRYTVTTVKKDTTNGSKNDTHKTEERVQNVVAVIQTTNGKDVKGIEILTKKRRLEEAHQENKLMETNKKDSSWHIEQDGSSHVYQAAWKSNMASNNLLENIAARCKVKETLQDFRTILRKVFEEEESKSKEADQGLRADLTAFKLFREKYGLGDGRKYLGSVPGIEVGDEFHRRVELCIVGLHCQHQAGIDFVNQGKINVAISIVSSGRYSDLKDKSDVLMYSGSGIPNKDQTLDRGNLALKNSMETKTPVRVIYGFAYYQSNNSREARAKQKKVPVYIYDGLYLVESYWRTKGNGDHYVFMFQLRRMAGQPKLETAEIMKSKKSPAGFNFYIGDISQGREKLPISAVNAIDTEYPMPFKYLTNLIYPFEHRPPSPSGCDCIDGCSDSDKCACAVKNGGEIPFNHNGAIVEAKPLVYECGPSCKCPPSCHNRVSQHGIKFPLQIFKTEARGWGVRSLKKIPSGSFVCEYVGEILEDEEAQKRRNDEYLFAIGNNYYDKSLWEGLSTSIPALQKGASCETDEVGFTVDASAFGNVGRFINHSCTPNLYAQNLLYDHDDKRMPHIMFFASEDIQPLQELTYDYNYTIDQVHDSDGNIKRKNCFCGSIECTGRLY</sequence>
<dbReference type="InterPro" id="IPR051357">
    <property type="entry name" value="H3K9_HMTase_SUVAR3-9"/>
</dbReference>
<dbReference type="InterPro" id="IPR046341">
    <property type="entry name" value="SET_dom_sf"/>
</dbReference>
<dbReference type="PROSITE" id="PS50867">
    <property type="entry name" value="PRE_SET"/>
    <property type="match status" value="1"/>
</dbReference>
<evidence type="ECO:0000313" key="14">
    <source>
        <dbReference type="Proteomes" id="UP000504607"/>
    </source>
</evidence>
<keyword evidence="7 8" id="KW-0539">Nucleus</keyword>
<keyword evidence="4" id="KW-0808">Transferase</keyword>
<evidence type="ECO:0000259" key="10">
    <source>
        <dbReference type="PROSITE" id="PS50280"/>
    </source>
</evidence>
<dbReference type="InterPro" id="IPR003616">
    <property type="entry name" value="Post-SET_dom"/>
</dbReference>
<evidence type="ECO:0000256" key="5">
    <source>
        <dbReference type="ARBA" id="ARBA00022691"/>
    </source>
</evidence>
<evidence type="ECO:0000256" key="3">
    <source>
        <dbReference type="ARBA" id="ARBA00022603"/>
    </source>
</evidence>
<dbReference type="PROSITE" id="PS50280">
    <property type="entry name" value="SET"/>
    <property type="match status" value="1"/>
</dbReference>
<dbReference type="Gene3D" id="2.170.270.10">
    <property type="entry name" value="SET domain"/>
    <property type="match status" value="1"/>
</dbReference>
<keyword evidence="14" id="KW-1185">Reference proteome</keyword>
<dbReference type="SUPFAM" id="SSF82199">
    <property type="entry name" value="SET domain"/>
    <property type="match status" value="1"/>
</dbReference>
<dbReference type="PROSITE" id="PS51575">
    <property type="entry name" value="SAM_MT43_SUVAR39_2"/>
    <property type="match status" value="1"/>
</dbReference>
<dbReference type="SMART" id="SM00466">
    <property type="entry name" value="SRA"/>
    <property type="match status" value="1"/>
</dbReference>
<protein>
    <submittedName>
        <fullName evidence="15 16">Histone-lysine N-methyltransferase, H3 lysine-9 specific SUVH6</fullName>
    </submittedName>
</protein>
<feature type="domain" description="YDG" evidence="13">
    <location>
        <begin position="380"/>
        <end position="527"/>
    </location>
</feature>
<organism evidence="16">
    <name type="scientific">Elaeis guineensis var. tenera</name>
    <name type="common">Oil palm</name>
    <dbReference type="NCBI Taxonomy" id="51953"/>
    <lineage>
        <taxon>Eukaryota</taxon>
        <taxon>Viridiplantae</taxon>
        <taxon>Streptophyta</taxon>
        <taxon>Embryophyta</taxon>
        <taxon>Tracheophyta</taxon>
        <taxon>Spermatophyta</taxon>
        <taxon>Magnoliopsida</taxon>
        <taxon>Liliopsida</taxon>
        <taxon>Arecaceae</taxon>
        <taxon>Arecoideae</taxon>
        <taxon>Cocoseae</taxon>
        <taxon>Elaeidinae</taxon>
        <taxon>Elaeis</taxon>
    </lineage>
</organism>
<dbReference type="PANTHER" id="PTHR45660:SF22">
    <property type="entry name" value="OS04G0544100 PROTEIN"/>
    <property type="match status" value="1"/>
</dbReference>
<dbReference type="Pfam" id="PF00856">
    <property type="entry name" value="SET"/>
    <property type="match status" value="1"/>
</dbReference>
<dbReference type="OrthoDB" id="5792673at2759"/>
<evidence type="ECO:0000259" key="11">
    <source>
        <dbReference type="PROSITE" id="PS50867"/>
    </source>
</evidence>
<reference evidence="15 16" key="1">
    <citation type="submission" date="2022-04" db="UniProtKB">
        <authorList>
            <consortium name="RefSeq"/>
        </authorList>
    </citation>
    <scope>IDENTIFICATION</scope>
</reference>
<feature type="domain" description="Pre-SET" evidence="11">
    <location>
        <begin position="597"/>
        <end position="657"/>
    </location>
</feature>
<dbReference type="PROSITE" id="PS50868">
    <property type="entry name" value="POST_SET"/>
    <property type="match status" value="1"/>
</dbReference>
<dbReference type="SUPFAM" id="SSF88697">
    <property type="entry name" value="PUA domain-like"/>
    <property type="match status" value="1"/>
</dbReference>
<feature type="region of interest" description="Disordered" evidence="9">
    <location>
        <begin position="88"/>
        <end position="130"/>
    </location>
</feature>
<dbReference type="GO" id="GO:0005694">
    <property type="term" value="C:chromosome"/>
    <property type="evidence" value="ECO:0007669"/>
    <property type="project" value="UniProtKB-SubCell"/>
</dbReference>
<keyword evidence="5" id="KW-0949">S-adenosyl-L-methionine</keyword>
<dbReference type="KEGG" id="egu:105043774"/>
<dbReference type="InterPro" id="IPR025794">
    <property type="entry name" value="H3-K9-MeTrfase_plant"/>
</dbReference>
<dbReference type="RefSeq" id="XP_019705349.1">
    <property type="nucleotide sequence ID" value="XM_019849790.2"/>
</dbReference>
<feature type="domain" description="SET" evidence="10">
    <location>
        <begin position="660"/>
        <end position="802"/>
    </location>
</feature>
<feature type="compositionally biased region" description="Acidic residues" evidence="9">
    <location>
        <begin position="1"/>
        <end position="10"/>
    </location>
</feature>
<dbReference type="GO" id="GO:0032259">
    <property type="term" value="P:methylation"/>
    <property type="evidence" value="ECO:0007669"/>
    <property type="project" value="UniProtKB-KW"/>
</dbReference>
<dbReference type="PROSITE" id="PS51015">
    <property type="entry name" value="YDG"/>
    <property type="match status" value="1"/>
</dbReference>
<dbReference type="InterPro" id="IPR007728">
    <property type="entry name" value="Pre-SET_dom"/>
</dbReference>
<dbReference type="InterPro" id="IPR015947">
    <property type="entry name" value="PUA-like_sf"/>
</dbReference>
<dbReference type="SMART" id="SM00317">
    <property type="entry name" value="SET"/>
    <property type="match status" value="1"/>
</dbReference>
<evidence type="ECO:0000259" key="13">
    <source>
        <dbReference type="PROSITE" id="PS51015"/>
    </source>
</evidence>
<evidence type="ECO:0000256" key="9">
    <source>
        <dbReference type="SAM" id="MobiDB-lite"/>
    </source>
</evidence>
<keyword evidence="3" id="KW-0489">Methyltransferase</keyword>
<dbReference type="GO" id="GO:0042054">
    <property type="term" value="F:histone methyltransferase activity"/>
    <property type="evidence" value="ECO:0007669"/>
    <property type="project" value="InterPro"/>
</dbReference>
<proteinExistence type="predicted"/>
<evidence type="ECO:0000256" key="6">
    <source>
        <dbReference type="ARBA" id="ARBA00022853"/>
    </source>
</evidence>
<dbReference type="GO" id="GO:0008270">
    <property type="term" value="F:zinc ion binding"/>
    <property type="evidence" value="ECO:0007669"/>
    <property type="project" value="InterPro"/>
</dbReference>
<name>A0A6J0PHE2_ELAGV</name>
<dbReference type="PANTHER" id="PTHR45660">
    <property type="entry name" value="HISTONE-LYSINE N-METHYLTRANSFERASE SETMAR"/>
    <property type="match status" value="1"/>
</dbReference>
<evidence type="ECO:0000259" key="12">
    <source>
        <dbReference type="PROSITE" id="PS50868"/>
    </source>
</evidence>
<keyword evidence="6" id="KW-0156">Chromatin regulator</keyword>
<dbReference type="InterPro" id="IPR003105">
    <property type="entry name" value="SRA_YDG"/>
</dbReference>
<gene>
    <name evidence="15 16 17" type="primary">LOC105043774</name>
</gene>
<evidence type="ECO:0000256" key="7">
    <source>
        <dbReference type="ARBA" id="ARBA00023242"/>
    </source>
</evidence>
<dbReference type="SMART" id="SM00468">
    <property type="entry name" value="PreSET"/>
    <property type="match status" value="1"/>
</dbReference>
<feature type="domain" description="Post-SET" evidence="12">
    <location>
        <begin position="816"/>
        <end position="832"/>
    </location>
</feature>
<dbReference type="InterPro" id="IPR036987">
    <property type="entry name" value="SRA-YDG_sf"/>
</dbReference>
<dbReference type="Proteomes" id="UP000504607">
    <property type="component" value="Chromosome 4"/>
</dbReference>
<dbReference type="Pfam" id="PF05033">
    <property type="entry name" value="Pre-SET"/>
    <property type="match status" value="1"/>
</dbReference>